<dbReference type="Proteomes" id="UP001432027">
    <property type="component" value="Unassembled WGS sequence"/>
</dbReference>
<keyword evidence="1" id="KW-1133">Transmembrane helix</keyword>
<evidence type="ECO:0000313" key="2">
    <source>
        <dbReference type="EMBL" id="GMS94519.1"/>
    </source>
</evidence>
<dbReference type="PANTHER" id="PTHR22941">
    <property type="entry name" value="SERPENTINE RECEPTOR"/>
    <property type="match status" value="1"/>
</dbReference>
<dbReference type="InterPro" id="IPR019429">
    <property type="entry name" value="7TM_GPCR_serpentine_rcpt_Sri"/>
</dbReference>
<keyword evidence="1" id="KW-0472">Membrane</keyword>
<gene>
    <name evidence="2" type="ORF">PENTCL1PPCAC_16694</name>
</gene>
<reference evidence="2" key="1">
    <citation type="submission" date="2023-10" db="EMBL/GenBank/DDBJ databases">
        <title>Genome assembly of Pristionchus species.</title>
        <authorList>
            <person name="Yoshida K."/>
            <person name="Sommer R.J."/>
        </authorList>
    </citation>
    <scope>NUCLEOTIDE SEQUENCE</scope>
    <source>
        <strain evidence="2">RS0144</strain>
    </source>
</reference>
<feature type="transmembrane region" description="Helical" evidence="1">
    <location>
        <begin position="139"/>
        <end position="159"/>
    </location>
</feature>
<name>A0AAV5TJN3_9BILA</name>
<protein>
    <recommendedName>
        <fullName evidence="4">G protein-coupled receptor</fullName>
    </recommendedName>
</protein>
<dbReference type="AlphaFoldDB" id="A0AAV5TJN3"/>
<accession>A0AAV5TJN3</accession>
<evidence type="ECO:0008006" key="4">
    <source>
        <dbReference type="Google" id="ProtNLM"/>
    </source>
</evidence>
<dbReference type="PANTHER" id="PTHR22941:SF26">
    <property type="entry name" value="SERPENTINE RECEPTOR, CLASS H"/>
    <property type="match status" value="1"/>
</dbReference>
<feature type="transmembrane region" description="Helical" evidence="1">
    <location>
        <begin position="224"/>
        <end position="245"/>
    </location>
</feature>
<evidence type="ECO:0000313" key="3">
    <source>
        <dbReference type="Proteomes" id="UP001432027"/>
    </source>
</evidence>
<feature type="transmembrane region" description="Helical" evidence="1">
    <location>
        <begin position="20"/>
        <end position="38"/>
    </location>
</feature>
<keyword evidence="1" id="KW-0812">Transmembrane</keyword>
<organism evidence="2 3">
    <name type="scientific">Pristionchus entomophagus</name>
    <dbReference type="NCBI Taxonomy" id="358040"/>
    <lineage>
        <taxon>Eukaryota</taxon>
        <taxon>Metazoa</taxon>
        <taxon>Ecdysozoa</taxon>
        <taxon>Nematoda</taxon>
        <taxon>Chromadorea</taxon>
        <taxon>Rhabditida</taxon>
        <taxon>Rhabditina</taxon>
        <taxon>Diplogasteromorpha</taxon>
        <taxon>Diplogasteroidea</taxon>
        <taxon>Neodiplogasteridae</taxon>
        <taxon>Pristionchus</taxon>
    </lineage>
</organism>
<feature type="transmembrane region" description="Helical" evidence="1">
    <location>
        <begin position="95"/>
        <end position="118"/>
    </location>
</feature>
<dbReference type="Pfam" id="PF10327">
    <property type="entry name" value="7TM_GPCR_Sri"/>
    <property type="match status" value="1"/>
</dbReference>
<dbReference type="InterPro" id="IPR053220">
    <property type="entry name" value="Nematode_rcpt-like_serp_H"/>
</dbReference>
<proteinExistence type="predicted"/>
<comment type="caution">
    <text evidence="2">The sequence shown here is derived from an EMBL/GenBank/DDBJ whole genome shotgun (WGS) entry which is preliminary data.</text>
</comment>
<dbReference type="EMBL" id="BTSX01000004">
    <property type="protein sequence ID" value="GMS94519.1"/>
    <property type="molecule type" value="Genomic_DNA"/>
</dbReference>
<feature type="transmembrane region" description="Helical" evidence="1">
    <location>
        <begin position="50"/>
        <end position="75"/>
    </location>
</feature>
<keyword evidence="3" id="KW-1185">Reference proteome</keyword>
<evidence type="ECO:0000256" key="1">
    <source>
        <dbReference type="SAM" id="Phobius"/>
    </source>
</evidence>
<sequence>MPNLSLHPLWHTVMPAYQHFVGIVTHLLSALAFYLMLYKTPNSGKAFAKYLMLLQASITLVDLNFGLLASPVALFPVPGGLCNGIICTWFGFTGHAGITVMFFAVAFVAIALIYCFHYRFVSIGHILGQDSFEAPRHSAFRAIIFVVYTIPCVLQIGLYRNIDGGPLFVKTVRNTMFPFVELSDRKSGLSSLCLRPNSLSGILNYCGFLYDICKLLSTKRMMLLFVQIMILAILIVFYFVVYSFISLSRQVSLELNSMLEFVQIIQ</sequence>